<gene>
    <name evidence="2" type="ORF">ILEXP_LOCUS52444</name>
</gene>
<evidence type="ECO:0000313" key="3">
    <source>
        <dbReference type="Proteomes" id="UP001642360"/>
    </source>
</evidence>
<reference evidence="2 3" key="1">
    <citation type="submission" date="2024-02" db="EMBL/GenBank/DDBJ databases">
        <authorList>
            <person name="Vignale AGUSTIN F."/>
            <person name="Sosa J E."/>
            <person name="Modenutti C."/>
        </authorList>
    </citation>
    <scope>NUCLEOTIDE SEQUENCE [LARGE SCALE GENOMIC DNA]</scope>
</reference>
<accession>A0ABC8UMK6</accession>
<organism evidence="2 3">
    <name type="scientific">Ilex paraguariensis</name>
    <name type="common">yerba mate</name>
    <dbReference type="NCBI Taxonomy" id="185542"/>
    <lineage>
        <taxon>Eukaryota</taxon>
        <taxon>Viridiplantae</taxon>
        <taxon>Streptophyta</taxon>
        <taxon>Embryophyta</taxon>
        <taxon>Tracheophyta</taxon>
        <taxon>Spermatophyta</taxon>
        <taxon>Magnoliopsida</taxon>
        <taxon>eudicotyledons</taxon>
        <taxon>Gunneridae</taxon>
        <taxon>Pentapetalae</taxon>
        <taxon>asterids</taxon>
        <taxon>campanulids</taxon>
        <taxon>Aquifoliales</taxon>
        <taxon>Aquifoliaceae</taxon>
        <taxon>Ilex</taxon>
    </lineage>
</organism>
<evidence type="ECO:0000313" key="2">
    <source>
        <dbReference type="EMBL" id="CAK9182306.1"/>
    </source>
</evidence>
<comment type="caution">
    <text evidence="2">The sequence shown here is derived from an EMBL/GenBank/DDBJ whole genome shotgun (WGS) entry which is preliminary data.</text>
</comment>
<feature type="region of interest" description="Disordered" evidence="1">
    <location>
        <begin position="125"/>
        <end position="161"/>
    </location>
</feature>
<dbReference type="AlphaFoldDB" id="A0ABC8UMK6"/>
<dbReference type="EMBL" id="CAUOFW020008302">
    <property type="protein sequence ID" value="CAK9182306.1"/>
    <property type="molecule type" value="Genomic_DNA"/>
</dbReference>
<feature type="compositionally biased region" description="Basic and acidic residues" evidence="1">
    <location>
        <begin position="125"/>
        <end position="134"/>
    </location>
</feature>
<sequence>MKGEKGHLLDVDKKAETGKILEKGKEIENGCRVGNNRGNVAFIHEVEVEKGGTTNKDFCPDVSLRSPKSVKGNEKRLSKEKGVKLLRESFETSLFYVDHQFSCRRNASFFVDDDNGLVRKTKLPNKEYSSDKGSFECLENNEESSEESGGDESVDSDPNFMDTSSIEAIIRHVSRGKFQSQYK</sequence>
<keyword evidence="3" id="KW-1185">Reference proteome</keyword>
<name>A0ABC8UMK6_9AQUA</name>
<evidence type="ECO:0000256" key="1">
    <source>
        <dbReference type="SAM" id="MobiDB-lite"/>
    </source>
</evidence>
<protein>
    <submittedName>
        <fullName evidence="2">Uncharacterized protein</fullName>
    </submittedName>
</protein>
<feature type="compositionally biased region" description="Acidic residues" evidence="1">
    <location>
        <begin position="139"/>
        <end position="155"/>
    </location>
</feature>
<proteinExistence type="predicted"/>
<dbReference type="Proteomes" id="UP001642360">
    <property type="component" value="Unassembled WGS sequence"/>
</dbReference>